<dbReference type="InterPro" id="IPR036179">
    <property type="entry name" value="Ig-like_dom_sf"/>
</dbReference>
<dbReference type="PROSITE" id="PS50835">
    <property type="entry name" value="IG_LIKE"/>
    <property type="match status" value="1"/>
</dbReference>
<evidence type="ECO:0000259" key="1">
    <source>
        <dbReference type="PROSITE" id="PS50835"/>
    </source>
</evidence>
<reference evidence="2" key="1">
    <citation type="submission" date="2020-11" db="EMBL/GenBank/DDBJ databases">
        <authorList>
            <person name="Tran Van P."/>
        </authorList>
    </citation>
    <scope>NUCLEOTIDE SEQUENCE</scope>
</reference>
<dbReference type="SUPFAM" id="SSF48726">
    <property type="entry name" value="Immunoglobulin"/>
    <property type="match status" value="1"/>
</dbReference>
<dbReference type="PANTHER" id="PTHR21261:SF15">
    <property type="entry name" value="BEATEN PATH IIIA, ISOFORM D-RELATED"/>
    <property type="match status" value="1"/>
</dbReference>
<name>A0A7R9G320_TIMSH</name>
<organism evidence="2">
    <name type="scientific">Timema shepardi</name>
    <name type="common">Walking stick</name>
    <dbReference type="NCBI Taxonomy" id="629360"/>
    <lineage>
        <taxon>Eukaryota</taxon>
        <taxon>Metazoa</taxon>
        <taxon>Ecdysozoa</taxon>
        <taxon>Arthropoda</taxon>
        <taxon>Hexapoda</taxon>
        <taxon>Insecta</taxon>
        <taxon>Pterygota</taxon>
        <taxon>Neoptera</taxon>
        <taxon>Polyneoptera</taxon>
        <taxon>Phasmatodea</taxon>
        <taxon>Timematodea</taxon>
        <taxon>Timematoidea</taxon>
        <taxon>Timematidae</taxon>
        <taxon>Timema</taxon>
    </lineage>
</organism>
<dbReference type="PANTHER" id="PTHR21261">
    <property type="entry name" value="BEAT PROTEIN"/>
    <property type="match status" value="1"/>
</dbReference>
<evidence type="ECO:0000313" key="2">
    <source>
        <dbReference type="EMBL" id="CAD7264347.1"/>
    </source>
</evidence>
<dbReference type="AlphaFoldDB" id="A0A7R9G320"/>
<feature type="domain" description="Ig-like" evidence="1">
    <location>
        <begin position="309"/>
        <end position="393"/>
    </location>
</feature>
<dbReference type="EMBL" id="OC004323">
    <property type="protein sequence ID" value="CAD7264347.1"/>
    <property type="molecule type" value="Genomic_DNA"/>
</dbReference>
<proteinExistence type="predicted"/>
<gene>
    <name evidence="2" type="ORF">TSIB3V08_LOCUS8401</name>
</gene>
<protein>
    <recommendedName>
        <fullName evidence="1">Ig-like domain-containing protein</fullName>
    </recommendedName>
</protein>
<sequence length="393" mass="44148">MYHTAKHFGGFLSLFIDVSDQLRDASERSACCAFICLLEHTLSTSQHWCREARENGRMWRRQCECYESFLQELFTESHRVCLTRVAPRVMLKTDEIHPLILNLNRYVQLAMDCSDVHSSPCGTASYYLFGLYALSTNCANCLGIGKIELEEVNPNLHGRRVENHLVNTPPLPVHPTEIRTSISPSSAVELNTTSALANYATEAARALSRSLARSSVATSHYNQCVLFYILVARSRAQSGRPLTWVSLRGWVLARPAPSRDVGPEKAKKSPQKYVSRCLCKSPSIDPVSVRLDLVAERYEKWQGVHASRPSVHLVLPPVVAVGSSATLLCLFDLEKDPLYSVKWYRGNFEFYRYVPKERPPGRAFSFPGLFVDVSTDNSEASFIVQAICLEVRG</sequence>
<dbReference type="InterPro" id="IPR007110">
    <property type="entry name" value="Ig-like_dom"/>
</dbReference>
<accession>A0A7R9G320</accession>